<dbReference type="SUPFAM" id="SSF52047">
    <property type="entry name" value="RNI-like"/>
    <property type="match status" value="1"/>
</dbReference>
<dbReference type="Gene3D" id="3.80.10.10">
    <property type="entry name" value="Ribonuclease Inhibitor"/>
    <property type="match status" value="1"/>
</dbReference>
<gene>
    <name evidence="1" type="ORF">DFH08DRAFT_1081817</name>
</gene>
<organism evidence="1 2">
    <name type="scientific">Mycena albidolilacea</name>
    <dbReference type="NCBI Taxonomy" id="1033008"/>
    <lineage>
        <taxon>Eukaryota</taxon>
        <taxon>Fungi</taxon>
        <taxon>Dikarya</taxon>
        <taxon>Basidiomycota</taxon>
        <taxon>Agaricomycotina</taxon>
        <taxon>Agaricomycetes</taxon>
        <taxon>Agaricomycetidae</taxon>
        <taxon>Agaricales</taxon>
        <taxon>Marasmiineae</taxon>
        <taxon>Mycenaceae</taxon>
        <taxon>Mycena</taxon>
    </lineage>
</organism>
<keyword evidence="2" id="KW-1185">Reference proteome</keyword>
<evidence type="ECO:0000313" key="2">
    <source>
        <dbReference type="Proteomes" id="UP001218218"/>
    </source>
</evidence>
<evidence type="ECO:0008006" key="3">
    <source>
        <dbReference type="Google" id="ProtNLM"/>
    </source>
</evidence>
<dbReference type="Proteomes" id="UP001218218">
    <property type="component" value="Unassembled WGS sequence"/>
</dbReference>
<evidence type="ECO:0000313" key="1">
    <source>
        <dbReference type="EMBL" id="KAJ7342732.1"/>
    </source>
</evidence>
<sequence>MSSHINNPPILLLPNEITAKIFTHCLPELPSADSHLLLRCPSPREATLLLGQICGQWRDICIGTPVFWSSIAFAKGSIQLLELWLSRARDHPLTIFLQMNDARADMLMKAIMVHRSRWRDVTLVLPVGALHQLSMSSLPRLERLTLRTNDLHLDPPIIIRDTPLLRYADLSFLPQLDLPFEQLTTLHSSLSFNATQAVGILRRCPNLLDLFWGRGFIFDAPILPPIELPCLRSLATDDGNLLHFLTVPRLERLEMSTHRAEAETLRLLMLRSSCDLRVFSLKDTDRTHKNQLQNLLCTVSTVMHLKLERASIETQMPALRGADVLPQLEHLEICESLSGEDSRPLLDELWRRHTQGTLKSLRLSLKTWPNGHEPRVPSADAMATFRALSEGGLRVRVTAAEVVILDL</sequence>
<comment type="caution">
    <text evidence="1">The sequence shown here is derived from an EMBL/GenBank/DDBJ whole genome shotgun (WGS) entry which is preliminary data.</text>
</comment>
<protein>
    <recommendedName>
        <fullName evidence="3">F-box domain-containing protein</fullName>
    </recommendedName>
</protein>
<dbReference type="AlphaFoldDB" id="A0AAD7EN84"/>
<dbReference type="EMBL" id="JARIHO010000024">
    <property type="protein sequence ID" value="KAJ7342732.1"/>
    <property type="molecule type" value="Genomic_DNA"/>
</dbReference>
<reference evidence="1" key="1">
    <citation type="submission" date="2023-03" db="EMBL/GenBank/DDBJ databases">
        <title>Massive genome expansion in bonnet fungi (Mycena s.s.) driven by repeated elements and novel gene families across ecological guilds.</title>
        <authorList>
            <consortium name="Lawrence Berkeley National Laboratory"/>
            <person name="Harder C.B."/>
            <person name="Miyauchi S."/>
            <person name="Viragh M."/>
            <person name="Kuo A."/>
            <person name="Thoen E."/>
            <person name="Andreopoulos B."/>
            <person name="Lu D."/>
            <person name="Skrede I."/>
            <person name="Drula E."/>
            <person name="Henrissat B."/>
            <person name="Morin E."/>
            <person name="Kohler A."/>
            <person name="Barry K."/>
            <person name="LaButti K."/>
            <person name="Morin E."/>
            <person name="Salamov A."/>
            <person name="Lipzen A."/>
            <person name="Mereny Z."/>
            <person name="Hegedus B."/>
            <person name="Baldrian P."/>
            <person name="Stursova M."/>
            <person name="Weitz H."/>
            <person name="Taylor A."/>
            <person name="Grigoriev I.V."/>
            <person name="Nagy L.G."/>
            <person name="Martin F."/>
            <person name="Kauserud H."/>
        </authorList>
    </citation>
    <scope>NUCLEOTIDE SEQUENCE</scope>
    <source>
        <strain evidence="1">CBHHK002</strain>
    </source>
</reference>
<accession>A0AAD7EN84</accession>
<dbReference type="InterPro" id="IPR032675">
    <property type="entry name" value="LRR_dom_sf"/>
</dbReference>
<name>A0AAD7EN84_9AGAR</name>
<proteinExistence type="predicted"/>